<gene>
    <name evidence="1" type="ORF">CAUS1442_LOCUS10503</name>
</gene>
<proteinExistence type="predicted"/>
<sequence length="176" mass="20118">MPQYVPSSHDSTKACTVVKSFLLHALYNCTGHVSLGSSLLSNQFHFYSDMIECAPTDACRVEWKKEGEGCINASVSRKRLQCHVRSAVRFGWTIVFVHWCDQEASAAAGTQTGRWMSNRSCQREFHHQHTHCRRHQHKRKHKCNTTKQLTDTNPWPFGCSCTNARRSLNGQIVGRR</sequence>
<evidence type="ECO:0000313" key="1">
    <source>
        <dbReference type="EMBL" id="CAD8338374.1"/>
    </source>
</evidence>
<name>A0A7R9ZPB1_9STRA</name>
<dbReference type="AlphaFoldDB" id="A0A7R9ZPB1"/>
<organism evidence="1">
    <name type="scientific">Craspedostauros australis</name>
    <dbReference type="NCBI Taxonomy" id="1486917"/>
    <lineage>
        <taxon>Eukaryota</taxon>
        <taxon>Sar</taxon>
        <taxon>Stramenopiles</taxon>
        <taxon>Ochrophyta</taxon>
        <taxon>Bacillariophyta</taxon>
        <taxon>Bacillariophyceae</taxon>
        <taxon>Bacillariophycidae</taxon>
        <taxon>Naviculales</taxon>
        <taxon>Naviculaceae</taxon>
        <taxon>Craspedostauros</taxon>
    </lineage>
</organism>
<protein>
    <submittedName>
        <fullName evidence="1">Uncharacterized protein</fullName>
    </submittedName>
</protein>
<reference evidence="1" key="1">
    <citation type="submission" date="2021-01" db="EMBL/GenBank/DDBJ databases">
        <authorList>
            <person name="Corre E."/>
            <person name="Pelletier E."/>
            <person name="Niang G."/>
            <person name="Scheremetjew M."/>
            <person name="Finn R."/>
            <person name="Kale V."/>
            <person name="Holt S."/>
            <person name="Cochrane G."/>
            <person name="Meng A."/>
            <person name="Brown T."/>
            <person name="Cohen L."/>
        </authorList>
    </citation>
    <scope>NUCLEOTIDE SEQUENCE</scope>
    <source>
        <strain evidence="1">CCMP3328</strain>
    </source>
</reference>
<accession>A0A7R9ZPB1</accession>
<dbReference type="EMBL" id="HBEF01016839">
    <property type="protein sequence ID" value="CAD8338374.1"/>
    <property type="molecule type" value="Transcribed_RNA"/>
</dbReference>